<dbReference type="InterPro" id="IPR026337">
    <property type="entry name" value="AKG_HExxH"/>
</dbReference>
<keyword evidence="2" id="KW-1185">Reference proteome</keyword>
<dbReference type="AlphaFoldDB" id="A0A916IY08"/>
<reference evidence="1" key="1">
    <citation type="submission" date="2021-03" db="EMBL/GenBank/DDBJ databases">
        <authorList>
            <person name="Peeters C."/>
        </authorList>
    </citation>
    <scope>NUCLEOTIDE SEQUENCE</scope>
    <source>
        <strain evidence="1">LMG 31506</strain>
    </source>
</reference>
<name>A0A916IY08_9BURK</name>
<dbReference type="EMBL" id="CAJPUY010000020">
    <property type="protein sequence ID" value="CAG2153578.1"/>
    <property type="molecule type" value="Genomic_DNA"/>
</dbReference>
<dbReference type="NCBIfam" id="TIGR04267">
    <property type="entry name" value="mod_HExxH"/>
    <property type="match status" value="1"/>
</dbReference>
<evidence type="ECO:0008006" key="3">
    <source>
        <dbReference type="Google" id="ProtNLM"/>
    </source>
</evidence>
<comment type="caution">
    <text evidence="1">The sequence shown here is derived from an EMBL/GenBank/DDBJ whole genome shotgun (WGS) entry which is preliminary data.</text>
</comment>
<protein>
    <recommendedName>
        <fullName evidence="3">HEXXH motif domain-containing protein</fullName>
    </recommendedName>
</protein>
<sequence>MIRTPRSGHEETSLALLSWSPRSLQVLRRLRHVRLTYVAQQISVRLITYGDSELQRCWENLPLCAVERILRSPAVCQILRNEGSNIELEKLIRAEFILASAPEYRVARWCALGETWLDIEYPPGDEKIFLCPVNGRLKGPSIRLGIPIDLSLPQRISYPKAGLHRPQNPNCADMALIVNRLNQAVEIVENISKVCVLSVKELVSNIVLRTDRLHPFAMRSASSAAALGRTVIVNAQCGNVASLAEALVHEAIHTAVSIVELNCPLLSDPTAGEKAIIKSPWTGSELPLHAFLHACMVWFGLLNFWRLSQRGTTIFPHARSRVQEIETGFARLELKSCVNSYASIVSISGVKAIERISESVFLG</sequence>
<evidence type="ECO:0000313" key="2">
    <source>
        <dbReference type="Proteomes" id="UP000672934"/>
    </source>
</evidence>
<proteinExistence type="predicted"/>
<gene>
    <name evidence="1" type="ORF">LMG31506_04854</name>
</gene>
<accession>A0A916IY08</accession>
<evidence type="ECO:0000313" key="1">
    <source>
        <dbReference type="EMBL" id="CAG2153578.1"/>
    </source>
</evidence>
<organism evidence="1 2">
    <name type="scientific">Cupriavidus yeoncheonensis</name>
    <dbReference type="NCBI Taxonomy" id="1462994"/>
    <lineage>
        <taxon>Bacteria</taxon>
        <taxon>Pseudomonadati</taxon>
        <taxon>Pseudomonadota</taxon>
        <taxon>Betaproteobacteria</taxon>
        <taxon>Burkholderiales</taxon>
        <taxon>Burkholderiaceae</taxon>
        <taxon>Cupriavidus</taxon>
    </lineage>
</organism>
<dbReference type="Proteomes" id="UP000672934">
    <property type="component" value="Unassembled WGS sequence"/>
</dbReference>